<sequence length="418" mass="46607">MNDDLPPLVARPDDHGFPTGFGGMPPSDAWPQTWPPQQMMGSPFGVSPSEFSAVASQWPTGGSMGYVPMMGPQPGAFGQIQPSFAPSPTPAMTAGWGAPIGAMPNAPVHAPPIAMGTLFGPPPTQPTHEDDWVEVADHRPDWESSWPQGGLPTQSGRLAPRPLSRATSRTSHTSRRLAASTSHSANTSPGSSHSAMLRRYNEKMYEDEKRPPREWRADFSMTKPSPLVSALGMLLSPALGRQGSIRRRSSSTSNSQKVDLHPYIRYNSSQPHMYLDLRCNPADIDFRALGRRINAWDLTRFACEPPLNRIELWNPYYPWLIEVETQNPTGITLHELFGAIWGSMMIPITQEDYYNTEMNETTRSRIALAFNQRVATNMEERNHGVRRVDFLMERVLLEGFAKGKDSSQWEMKIKKIPE</sequence>
<gene>
    <name evidence="3" type="ORF">QCA50_011349</name>
</gene>
<accession>A0AAW0FWC1</accession>
<dbReference type="InterPro" id="IPR046522">
    <property type="entry name" value="DUF6699"/>
</dbReference>
<evidence type="ECO:0000313" key="4">
    <source>
        <dbReference type="Proteomes" id="UP001385951"/>
    </source>
</evidence>
<name>A0AAW0FWC1_9APHY</name>
<feature type="compositionally biased region" description="Polar residues" evidence="1">
    <location>
        <begin position="183"/>
        <end position="194"/>
    </location>
</feature>
<evidence type="ECO:0000259" key="2">
    <source>
        <dbReference type="Pfam" id="PF20415"/>
    </source>
</evidence>
<dbReference type="Proteomes" id="UP001385951">
    <property type="component" value="Unassembled WGS sequence"/>
</dbReference>
<dbReference type="EMBL" id="JASBNA010000020">
    <property type="protein sequence ID" value="KAK7685485.1"/>
    <property type="molecule type" value="Genomic_DNA"/>
</dbReference>
<evidence type="ECO:0000313" key="3">
    <source>
        <dbReference type="EMBL" id="KAK7685485.1"/>
    </source>
</evidence>
<feature type="compositionally biased region" description="Polar residues" evidence="1">
    <location>
        <begin position="145"/>
        <end position="156"/>
    </location>
</feature>
<proteinExistence type="predicted"/>
<organism evidence="3 4">
    <name type="scientific">Cerrena zonata</name>
    <dbReference type="NCBI Taxonomy" id="2478898"/>
    <lineage>
        <taxon>Eukaryota</taxon>
        <taxon>Fungi</taxon>
        <taxon>Dikarya</taxon>
        <taxon>Basidiomycota</taxon>
        <taxon>Agaricomycotina</taxon>
        <taxon>Agaricomycetes</taxon>
        <taxon>Polyporales</taxon>
        <taxon>Cerrenaceae</taxon>
        <taxon>Cerrena</taxon>
    </lineage>
</organism>
<dbReference type="Pfam" id="PF20415">
    <property type="entry name" value="DUF6699"/>
    <property type="match status" value="1"/>
</dbReference>
<keyword evidence="4" id="KW-1185">Reference proteome</keyword>
<feature type="region of interest" description="Disordered" evidence="1">
    <location>
        <begin position="140"/>
        <end position="196"/>
    </location>
</feature>
<reference evidence="3 4" key="1">
    <citation type="submission" date="2022-09" db="EMBL/GenBank/DDBJ databases">
        <authorList>
            <person name="Palmer J.M."/>
        </authorList>
    </citation>
    <scope>NUCLEOTIDE SEQUENCE [LARGE SCALE GENOMIC DNA]</scope>
    <source>
        <strain evidence="3 4">DSM 7382</strain>
    </source>
</reference>
<dbReference type="AlphaFoldDB" id="A0AAW0FWC1"/>
<feature type="compositionally biased region" description="Low complexity" evidence="1">
    <location>
        <begin position="163"/>
        <end position="182"/>
    </location>
</feature>
<evidence type="ECO:0000256" key="1">
    <source>
        <dbReference type="SAM" id="MobiDB-lite"/>
    </source>
</evidence>
<feature type="domain" description="DUF6699" evidence="2">
    <location>
        <begin position="274"/>
        <end position="405"/>
    </location>
</feature>
<protein>
    <recommendedName>
        <fullName evidence="2">DUF6699 domain-containing protein</fullName>
    </recommendedName>
</protein>
<comment type="caution">
    <text evidence="3">The sequence shown here is derived from an EMBL/GenBank/DDBJ whole genome shotgun (WGS) entry which is preliminary data.</text>
</comment>